<protein>
    <submittedName>
        <fullName evidence="2">Uncharacterized protein</fullName>
    </submittedName>
</protein>
<comment type="caution">
    <text evidence="2">The sequence shown here is derived from an EMBL/GenBank/DDBJ whole genome shotgun (WGS) entry which is preliminary data.</text>
</comment>
<keyword evidence="3" id="KW-1185">Reference proteome</keyword>
<dbReference type="EMBL" id="JASSZA010000001">
    <property type="protein sequence ID" value="KAK2119268.1"/>
    <property type="molecule type" value="Genomic_DNA"/>
</dbReference>
<dbReference type="Proteomes" id="UP001266305">
    <property type="component" value="Unassembled WGS sequence"/>
</dbReference>
<reference evidence="2 3" key="1">
    <citation type="submission" date="2023-05" db="EMBL/GenBank/DDBJ databases">
        <title>B98-5 Cell Line De Novo Hybrid Assembly: An Optical Mapping Approach.</title>
        <authorList>
            <person name="Kananen K."/>
            <person name="Auerbach J.A."/>
            <person name="Kautto E."/>
            <person name="Blachly J.S."/>
        </authorList>
    </citation>
    <scope>NUCLEOTIDE SEQUENCE [LARGE SCALE GENOMIC DNA]</scope>
    <source>
        <strain evidence="2">B95-8</strain>
        <tissue evidence="2">Cell line</tissue>
    </source>
</reference>
<evidence type="ECO:0000313" key="3">
    <source>
        <dbReference type="Proteomes" id="UP001266305"/>
    </source>
</evidence>
<feature type="compositionally biased region" description="Pro residues" evidence="1">
    <location>
        <begin position="24"/>
        <end position="40"/>
    </location>
</feature>
<name>A0ABQ9WCB7_SAGOE</name>
<evidence type="ECO:0000256" key="1">
    <source>
        <dbReference type="SAM" id="MobiDB-lite"/>
    </source>
</evidence>
<feature type="compositionally biased region" description="Basic and acidic residues" evidence="1">
    <location>
        <begin position="1"/>
        <end position="10"/>
    </location>
</feature>
<evidence type="ECO:0000313" key="2">
    <source>
        <dbReference type="EMBL" id="KAK2119268.1"/>
    </source>
</evidence>
<proteinExistence type="predicted"/>
<feature type="region of interest" description="Disordered" evidence="1">
    <location>
        <begin position="1"/>
        <end position="110"/>
    </location>
</feature>
<gene>
    <name evidence="2" type="ORF">P7K49_000654</name>
</gene>
<organism evidence="2 3">
    <name type="scientific">Saguinus oedipus</name>
    <name type="common">Cotton-top tamarin</name>
    <name type="synonym">Oedipomidas oedipus</name>
    <dbReference type="NCBI Taxonomy" id="9490"/>
    <lineage>
        <taxon>Eukaryota</taxon>
        <taxon>Metazoa</taxon>
        <taxon>Chordata</taxon>
        <taxon>Craniata</taxon>
        <taxon>Vertebrata</taxon>
        <taxon>Euteleostomi</taxon>
        <taxon>Mammalia</taxon>
        <taxon>Eutheria</taxon>
        <taxon>Euarchontoglires</taxon>
        <taxon>Primates</taxon>
        <taxon>Haplorrhini</taxon>
        <taxon>Platyrrhini</taxon>
        <taxon>Cebidae</taxon>
        <taxon>Callitrichinae</taxon>
        <taxon>Saguinus</taxon>
    </lineage>
</organism>
<sequence length="110" mass="11723">MPRRRLEGRQRPINAVRAAAAEQPPTPPPSPPPQFPPPLPDLAAHRPACSPPSPRSALKGLPGAPSGPCGASDRLWRAGRRSGALPSGERREGQQPPDPWRSLGSREGRL</sequence>
<accession>A0ABQ9WCB7</accession>